<name>A0ABR3XBG7_9EURO</name>
<protein>
    <submittedName>
        <fullName evidence="2">Uncharacterized protein</fullName>
    </submittedName>
</protein>
<evidence type="ECO:0000256" key="1">
    <source>
        <dbReference type="ARBA" id="ARBA00023002"/>
    </source>
</evidence>
<dbReference type="InterPro" id="IPR036291">
    <property type="entry name" value="NAD(P)-bd_dom_sf"/>
</dbReference>
<reference evidence="2 3" key="1">
    <citation type="journal article" date="2024" name="IMA Fungus">
        <title>IMA Genome - F19 : A genome assembly and annotation guide to empower mycologists, including annotated draft genome sequences of Ceratocystis pirilliformis, Diaporthe australafricana, Fusarium ophioides, Paecilomyces lecythidis, and Sporothrix stenoceras.</title>
        <authorList>
            <person name="Aylward J."/>
            <person name="Wilson A.M."/>
            <person name="Visagie C.M."/>
            <person name="Spraker J."/>
            <person name="Barnes I."/>
            <person name="Buitendag C."/>
            <person name="Ceriani C."/>
            <person name="Del Mar Angel L."/>
            <person name="du Plessis D."/>
            <person name="Fuchs T."/>
            <person name="Gasser K."/>
            <person name="Kramer D."/>
            <person name="Li W."/>
            <person name="Munsamy K."/>
            <person name="Piso A."/>
            <person name="Price J.L."/>
            <person name="Sonnekus B."/>
            <person name="Thomas C."/>
            <person name="van der Nest A."/>
            <person name="van Dijk A."/>
            <person name="van Heerden A."/>
            <person name="van Vuuren N."/>
            <person name="Yilmaz N."/>
            <person name="Duong T.A."/>
            <person name="van der Merwe N.A."/>
            <person name="Wingfield M.J."/>
            <person name="Wingfield B.D."/>
        </authorList>
    </citation>
    <scope>NUCLEOTIDE SEQUENCE [LARGE SCALE GENOMIC DNA]</scope>
    <source>
        <strain evidence="2 3">CMW 18167</strain>
    </source>
</reference>
<dbReference type="Proteomes" id="UP001583193">
    <property type="component" value="Unassembled WGS sequence"/>
</dbReference>
<evidence type="ECO:0000313" key="2">
    <source>
        <dbReference type="EMBL" id="KAL1873302.1"/>
    </source>
</evidence>
<dbReference type="InterPro" id="IPR002347">
    <property type="entry name" value="SDR_fam"/>
</dbReference>
<dbReference type="EMBL" id="JAVDPF010000022">
    <property type="protein sequence ID" value="KAL1873302.1"/>
    <property type="molecule type" value="Genomic_DNA"/>
</dbReference>
<keyword evidence="1" id="KW-0560">Oxidoreductase</keyword>
<gene>
    <name evidence="2" type="ORF">Plec18167_006351</name>
</gene>
<dbReference type="PANTHER" id="PTHR43157:SF61">
    <property type="entry name" value="DEHYDROGENASE_REDUCTASE FAMILY PROTEIN, PUTATIVE (AFU_ORTHOLOGUE AFUA_3G01250)-RELATED"/>
    <property type="match status" value="1"/>
</dbReference>
<organism evidence="2 3">
    <name type="scientific">Paecilomyces lecythidis</name>
    <dbReference type="NCBI Taxonomy" id="3004212"/>
    <lineage>
        <taxon>Eukaryota</taxon>
        <taxon>Fungi</taxon>
        <taxon>Dikarya</taxon>
        <taxon>Ascomycota</taxon>
        <taxon>Pezizomycotina</taxon>
        <taxon>Eurotiomycetes</taxon>
        <taxon>Eurotiomycetidae</taxon>
        <taxon>Eurotiales</taxon>
        <taxon>Thermoascaceae</taxon>
        <taxon>Paecilomyces</taxon>
    </lineage>
</organism>
<proteinExistence type="predicted"/>
<dbReference type="SUPFAM" id="SSF51735">
    <property type="entry name" value="NAD(P)-binding Rossmann-fold domains"/>
    <property type="match status" value="1"/>
</dbReference>
<keyword evidence="3" id="KW-1185">Reference proteome</keyword>
<dbReference type="PANTHER" id="PTHR43157">
    <property type="entry name" value="PHOSPHATIDYLINOSITOL-GLYCAN BIOSYNTHESIS CLASS F PROTEIN-RELATED"/>
    <property type="match status" value="1"/>
</dbReference>
<dbReference type="Pfam" id="PF00106">
    <property type="entry name" value="adh_short"/>
    <property type="match status" value="1"/>
</dbReference>
<comment type="caution">
    <text evidence="2">The sequence shown here is derived from an EMBL/GenBank/DDBJ whole genome shotgun (WGS) entry which is preliminary data.</text>
</comment>
<evidence type="ECO:0000313" key="3">
    <source>
        <dbReference type="Proteomes" id="UP001583193"/>
    </source>
</evidence>
<dbReference type="Gene3D" id="3.40.50.720">
    <property type="entry name" value="NAD(P)-binding Rossmann-like Domain"/>
    <property type="match status" value="1"/>
</dbReference>
<accession>A0ABR3XBG7</accession>
<sequence>MSESLDSQPRNLPLLATPETCAGRTYIVTGSNTGLGYEAAKHLVALGAAKVIMGVRNVTAGETAKAEIEKDTGKTNVAEVWALDLASYDSVKSFARRAIADLDRIDALIENAAVGISQRTMAEGHLLPLTVNVFSTFLLAILLLPKMGETAESFSVLPHLTIVSSGAGFDVKEPWDNIKDDPVAKFDAVDGDLMVTYVQSIRFSRLIVGGH</sequence>